<evidence type="ECO:0000313" key="3">
    <source>
        <dbReference type="EMBL" id="VFT80574.1"/>
    </source>
</evidence>
<dbReference type="EMBL" id="CAADRA010000594">
    <property type="protein sequence ID" value="VFT80574.1"/>
    <property type="molecule type" value="Genomic_DNA"/>
</dbReference>
<accession>A0A485KAE3</accession>
<dbReference type="GO" id="GO:0005743">
    <property type="term" value="C:mitochondrial inner membrane"/>
    <property type="evidence" value="ECO:0007669"/>
    <property type="project" value="InterPro"/>
</dbReference>
<evidence type="ECO:0000313" key="2">
    <source>
        <dbReference type="EMBL" id="KAF0715371.1"/>
    </source>
</evidence>
<keyword evidence="4" id="KW-1185">Reference proteome</keyword>
<gene>
    <name evidence="3" type="primary">Aste57867_3408</name>
    <name evidence="2" type="ORF">As57867_003398</name>
    <name evidence="3" type="ORF">ASTE57867_3408</name>
</gene>
<proteinExistence type="predicted"/>
<sequence>MLHRVTARLRSHAATMQKRGMASHGGHGHGSYPHGMHFHVDPIHKNLGLAYGALAWFWIFYRAKQDGAVVLGLEHPWDHGHGHGDGHHDDHHDGPHVYEKEEIGERPKLVQH</sequence>
<dbReference type="InterPro" id="IPR044980">
    <property type="entry name" value="NDUFB2_plant/fungi"/>
</dbReference>
<reference evidence="3 4" key="1">
    <citation type="submission" date="2019-03" db="EMBL/GenBank/DDBJ databases">
        <authorList>
            <person name="Gaulin E."/>
            <person name="Dumas B."/>
        </authorList>
    </citation>
    <scope>NUCLEOTIDE SEQUENCE [LARGE SCALE GENOMIC DNA]</scope>
    <source>
        <strain evidence="3">CBS 568.67</strain>
    </source>
</reference>
<dbReference type="OrthoDB" id="531564at2759"/>
<dbReference type="PANTHER" id="PTHR36987:SF1">
    <property type="entry name" value="NADH DEHYDROGENASE [UBIQUINONE] 1 BETA SUBCOMPLEX SUBUNIT 2"/>
    <property type="match status" value="1"/>
</dbReference>
<evidence type="ECO:0000256" key="1">
    <source>
        <dbReference type="SAM" id="MobiDB-lite"/>
    </source>
</evidence>
<dbReference type="EMBL" id="VJMH01000594">
    <property type="protein sequence ID" value="KAF0715371.1"/>
    <property type="molecule type" value="Genomic_DNA"/>
</dbReference>
<dbReference type="PANTHER" id="PTHR36987">
    <property type="entry name" value="NADH DEHYDROGENASE [UBIQUINONE] 1 BETA SUBCOMPLEX SUBUNIT 2-LIKE"/>
    <property type="match status" value="1"/>
</dbReference>
<protein>
    <submittedName>
        <fullName evidence="3">Aste57867_3408 protein</fullName>
    </submittedName>
</protein>
<evidence type="ECO:0000313" key="4">
    <source>
        <dbReference type="Proteomes" id="UP000332933"/>
    </source>
</evidence>
<dbReference type="Proteomes" id="UP000332933">
    <property type="component" value="Unassembled WGS sequence"/>
</dbReference>
<organism evidence="3 4">
    <name type="scientific">Aphanomyces stellatus</name>
    <dbReference type="NCBI Taxonomy" id="120398"/>
    <lineage>
        <taxon>Eukaryota</taxon>
        <taxon>Sar</taxon>
        <taxon>Stramenopiles</taxon>
        <taxon>Oomycota</taxon>
        <taxon>Saprolegniomycetes</taxon>
        <taxon>Saprolegniales</taxon>
        <taxon>Verrucalvaceae</taxon>
        <taxon>Aphanomyces</taxon>
    </lineage>
</organism>
<name>A0A485KAE3_9STRA</name>
<dbReference type="GO" id="GO:0045271">
    <property type="term" value="C:respiratory chain complex I"/>
    <property type="evidence" value="ECO:0007669"/>
    <property type="project" value="InterPro"/>
</dbReference>
<feature type="region of interest" description="Disordered" evidence="1">
    <location>
        <begin position="79"/>
        <end position="112"/>
    </location>
</feature>
<dbReference type="AlphaFoldDB" id="A0A485KAE3"/>
<feature type="region of interest" description="Disordered" evidence="1">
    <location>
        <begin position="8"/>
        <end position="28"/>
    </location>
</feature>
<reference evidence="2" key="2">
    <citation type="submission" date="2019-06" db="EMBL/GenBank/DDBJ databases">
        <title>Genomics analysis of Aphanomyces spp. identifies a new class of oomycete effector associated with host adaptation.</title>
        <authorList>
            <person name="Gaulin E."/>
        </authorList>
    </citation>
    <scope>NUCLEOTIDE SEQUENCE</scope>
    <source>
        <strain evidence="2">CBS 578.67</strain>
    </source>
</reference>